<dbReference type="InterPro" id="IPR006054">
    <property type="entry name" value="DnaQ"/>
</dbReference>
<keyword evidence="8 20" id="KW-0347">Helicase</keyword>
<feature type="short sequence motif" description="DEAH box" evidence="17">
    <location>
        <begin position="461"/>
        <end position="464"/>
    </location>
</feature>
<keyword evidence="10 17" id="KW-0067">ATP-binding</keyword>
<dbReference type="Pfam" id="PF06733">
    <property type="entry name" value="DEAD_2"/>
    <property type="match status" value="1"/>
</dbReference>
<evidence type="ECO:0000313" key="21">
    <source>
        <dbReference type="Proteomes" id="UP000594468"/>
    </source>
</evidence>
<dbReference type="EC" id="3.1.-.-" evidence="17"/>
<dbReference type="GO" id="GO:0008408">
    <property type="term" value="F:3'-5' exonuclease activity"/>
    <property type="evidence" value="ECO:0007669"/>
    <property type="project" value="UniProtKB-UniRule"/>
</dbReference>
<keyword evidence="15" id="KW-0413">Isomerase</keyword>
<dbReference type="GO" id="GO:0006281">
    <property type="term" value="P:DNA repair"/>
    <property type="evidence" value="ECO:0007669"/>
    <property type="project" value="UniProtKB-KW"/>
</dbReference>
<dbReference type="InterPro" id="IPR027417">
    <property type="entry name" value="P-loop_NTPase"/>
</dbReference>
<dbReference type="SMART" id="SM00491">
    <property type="entry name" value="HELICc2"/>
    <property type="match status" value="1"/>
</dbReference>
<dbReference type="Pfam" id="PF00270">
    <property type="entry name" value="DEAD"/>
    <property type="match status" value="1"/>
</dbReference>
<evidence type="ECO:0000256" key="2">
    <source>
        <dbReference type="ARBA" id="ARBA00022485"/>
    </source>
</evidence>
<keyword evidence="13" id="KW-0238">DNA-binding</keyword>
<dbReference type="GO" id="GO:0016818">
    <property type="term" value="F:hydrolase activity, acting on acid anhydrides, in phosphorus-containing anhydrides"/>
    <property type="evidence" value="ECO:0007669"/>
    <property type="project" value="InterPro"/>
</dbReference>
<organism evidence="20 21">
    <name type="scientific">Phototrophicus methaneseepsis</name>
    <dbReference type="NCBI Taxonomy" id="2710758"/>
    <lineage>
        <taxon>Bacteria</taxon>
        <taxon>Bacillati</taxon>
        <taxon>Chloroflexota</taxon>
        <taxon>Candidatus Thermofontia</taxon>
        <taxon>Phototrophicales</taxon>
        <taxon>Phototrophicaceae</taxon>
        <taxon>Phototrophicus</taxon>
    </lineage>
</organism>
<dbReference type="InterPro" id="IPR014013">
    <property type="entry name" value="Helic_SF1/SF2_ATP-bd_DinG/Rad3"/>
</dbReference>
<dbReference type="PROSITE" id="PS51194">
    <property type="entry name" value="HELICASE_CTER"/>
    <property type="match status" value="1"/>
</dbReference>
<evidence type="ECO:0000256" key="9">
    <source>
        <dbReference type="ARBA" id="ARBA00022839"/>
    </source>
</evidence>
<evidence type="ECO:0000256" key="8">
    <source>
        <dbReference type="ARBA" id="ARBA00022806"/>
    </source>
</evidence>
<keyword evidence="9 17" id="KW-0269">Exonuclease</keyword>
<dbReference type="HAMAP" id="MF_02206">
    <property type="entry name" value="DinG_exonucl"/>
    <property type="match status" value="1"/>
</dbReference>
<dbReference type="CDD" id="cd06127">
    <property type="entry name" value="DEDDh"/>
    <property type="match status" value="1"/>
</dbReference>
<protein>
    <recommendedName>
        <fullName evidence="17">3'-5' exonuclease DinG</fullName>
        <ecNumber evidence="17">3.1.-.-</ecNumber>
    </recommendedName>
</protein>
<dbReference type="InterPro" id="IPR006310">
    <property type="entry name" value="DinG"/>
</dbReference>
<dbReference type="NCBIfam" id="TIGR01407">
    <property type="entry name" value="dinG_rel"/>
    <property type="match status" value="1"/>
</dbReference>
<reference evidence="20 21" key="1">
    <citation type="submission" date="2020-02" db="EMBL/GenBank/DDBJ databases">
        <authorList>
            <person name="Zheng R.K."/>
            <person name="Sun C.M."/>
        </authorList>
    </citation>
    <scope>NUCLEOTIDE SEQUENCE [LARGE SCALE GENOMIC DNA]</scope>
    <source>
        <strain evidence="21">rifampicinis</strain>
    </source>
</reference>
<evidence type="ECO:0000256" key="11">
    <source>
        <dbReference type="ARBA" id="ARBA00023004"/>
    </source>
</evidence>
<sequence>MRGELVAFDLETTGLDIQNDAIIEIGAVRIVDGVIDAEYSTLINPGFAIPQETTYITGIDQRDVKDAPSLNMILPDFQRFVGDAPVIAHNAMFDVGFMRRYGMLTGNSPIDTVELASILMPQLPRYNLGSLVKLLDIDLENAHRALDDARATGKLYWLLWQKALNLPPSVIQEIARYGSGIDWDLNVFFKACAAETAQTGNGEFAIDFAENEQSIIPDRAAQTPSSRALITKEEIASILGPEGKLSQTINNYEYREQQVSMADSVADAFNNQQHVMIEAGTGTGKSLAYLVPAALWATENKERVVISTNTINLQEQLIQKDIPLLHDVIEQPFTAAVMKGRGNYLCPRRLAAMRRRLPTSIDELRMMVKLLVWLSETNTGDRGEITLRGNENYIWTRLSAQDEGCTTRRCIASMHGTCPYHQARQRAEAADLLVVNHALLVSDALNANGQTLPPYQHVIIDEAHQLEDAVTNGLNTRIDQVTLAQRLAELGGANRGLMGDILNQLRGAAPDKTVMKLEAFTQNVDMAVKAMLVHVTRFFETLADFVNDTGQNNKSQIRITESSRTLSEFTRVQIRWEQLSEFFDVIADAMTHILGTLHDLESSSIDIDDQINSVAATARYLSDVRHQIDAFANDADDNTVYWIHNAQYSDYIAIQTAPQHAGRYIEETLWQRKETIVLTSATMQTGNDFAYMKDRLHAERLRASTVGSPFDYEKSAMIYIPEDMPEPNRPNYQKMVERGIINLATALNGRVMVLFTSYSQLKETATNIAARLALGDIVVYDQATGTSRESLLDNFKSTEKAVLLGTRSFWDGVDIPGEDLSALVIVRLPFAVPTDPVFAARSEMYDDAFHNYAVPNAILRFRQGFGRLIRTQHDRGIVTIFDSRIINKKYGSQFLEALPACTVQRGPLDNLGAAAQHWLSTTKA</sequence>
<evidence type="ECO:0000256" key="14">
    <source>
        <dbReference type="ARBA" id="ARBA00023204"/>
    </source>
</evidence>
<dbReference type="Pfam" id="PF00929">
    <property type="entry name" value="RNase_T"/>
    <property type="match status" value="1"/>
</dbReference>
<dbReference type="AlphaFoldDB" id="A0A7S8E6C6"/>
<dbReference type="InterPro" id="IPR014001">
    <property type="entry name" value="Helicase_ATP-bd"/>
</dbReference>
<evidence type="ECO:0000256" key="12">
    <source>
        <dbReference type="ARBA" id="ARBA00023014"/>
    </source>
</evidence>
<keyword evidence="6" id="KW-0227">DNA damage</keyword>
<dbReference type="SMART" id="SM00488">
    <property type="entry name" value="DEXDc2"/>
    <property type="match status" value="1"/>
</dbReference>
<dbReference type="PANTHER" id="PTHR11472:SF34">
    <property type="entry name" value="REGULATOR OF TELOMERE ELONGATION HELICASE 1"/>
    <property type="match status" value="1"/>
</dbReference>
<dbReference type="GO" id="GO:0003887">
    <property type="term" value="F:DNA-directed DNA polymerase activity"/>
    <property type="evidence" value="ECO:0007669"/>
    <property type="project" value="InterPro"/>
</dbReference>
<dbReference type="SMART" id="SM00479">
    <property type="entry name" value="EXOIII"/>
    <property type="match status" value="1"/>
</dbReference>
<accession>A0A7S8E6C6</accession>
<dbReference type="InterPro" id="IPR006555">
    <property type="entry name" value="ATP-dep_Helicase_C"/>
</dbReference>
<keyword evidence="5 17" id="KW-0547">Nucleotide-binding</keyword>
<dbReference type="Pfam" id="PF13307">
    <property type="entry name" value="Helicase_C_2"/>
    <property type="match status" value="1"/>
</dbReference>
<dbReference type="GO" id="GO:0006260">
    <property type="term" value="P:DNA replication"/>
    <property type="evidence" value="ECO:0007669"/>
    <property type="project" value="InterPro"/>
</dbReference>
<dbReference type="SUPFAM" id="SSF53098">
    <property type="entry name" value="Ribonuclease H-like"/>
    <property type="match status" value="1"/>
</dbReference>
<dbReference type="InterPro" id="IPR010614">
    <property type="entry name" value="RAD3-like_helicase_DEAD"/>
</dbReference>
<evidence type="ECO:0000256" key="15">
    <source>
        <dbReference type="ARBA" id="ARBA00023235"/>
    </source>
</evidence>
<comment type="function">
    <text evidence="17">3'-5' exonuclease.</text>
</comment>
<gene>
    <name evidence="17" type="primary">dinG</name>
    <name evidence="20" type="ORF">G4Y79_15510</name>
</gene>
<evidence type="ECO:0000256" key="13">
    <source>
        <dbReference type="ARBA" id="ARBA00023125"/>
    </source>
</evidence>
<evidence type="ECO:0000256" key="6">
    <source>
        <dbReference type="ARBA" id="ARBA00022763"/>
    </source>
</evidence>
<evidence type="ECO:0000259" key="19">
    <source>
        <dbReference type="PROSITE" id="PS51194"/>
    </source>
</evidence>
<evidence type="ECO:0000313" key="20">
    <source>
        <dbReference type="EMBL" id="QPC81109.1"/>
    </source>
</evidence>
<evidence type="ECO:0000256" key="17">
    <source>
        <dbReference type="HAMAP-Rule" id="MF_02206"/>
    </source>
</evidence>
<dbReference type="InterPro" id="IPR045028">
    <property type="entry name" value="DinG/Rad3-like"/>
</dbReference>
<keyword evidence="21" id="KW-1185">Reference proteome</keyword>
<feature type="domain" description="Helicase C-terminal" evidence="19">
    <location>
        <begin position="739"/>
        <end position="909"/>
    </location>
</feature>
<comment type="cofactor">
    <cofactor evidence="1">
        <name>[4Fe-4S] cluster</name>
        <dbReference type="ChEBI" id="CHEBI:49883"/>
    </cofactor>
</comment>
<keyword evidence="2" id="KW-0004">4Fe-4S</keyword>
<dbReference type="InterPro" id="IPR012337">
    <property type="entry name" value="RNaseH-like_sf"/>
</dbReference>
<dbReference type="PROSITE" id="PS51193">
    <property type="entry name" value="HELICASE_ATP_BIND_2"/>
    <property type="match status" value="1"/>
</dbReference>
<dbReference type="FunFam" id="3.30.420.10:FF:000045">
    <property type="entry name" value="3'-5' exonuclease DinG"/>
    <property type="match status" value="1"/>
</dbReference>
<dbReference type="SUPFAM" id="SSF52540">
    <property type="entry name" value="P-loop containing nucleoside triphosphate hydrolases"/>
    <property type="match status" value="2"/>
</dbReference>
<dbReference type="GO" id="GO:0046872">
    <property type="term" value="F:metal ion binding"/>
    <property type="evidence" value="ECO:0007669"/>
    <property type="project" value="UniProtKB-KW"/>
</dbReference>
<evidence type="ECO:0000256" key="5">
    <source>
        <dbReference type="ARBA" id="ARBA00022741"/>
    </source>
</evidence>
<dbReference type="GO" id="GO:0005524">
    <property type="term" value="F:ATP binding"/>
    <property type="evidence" value="ECO:0007669"/>
    <property type="project" value="UniProtKB-UniRule"/>
</dbReference>
<dbReference type="GO" id="GO:0003677">
    <property type="term" value="F:DNA binding"/>
    <property type="evidence" value="ECO:0007669"/>
    <property type="project" value="UniProtKB-KW"/>
</dbReference>
<keyword evidence="11" id="KW-0408">Iron</keyword>
<feature type="domain" description="Helicase ATP-binding" evidence="18">
    <location>
        <begin position="244"/>
        <end position="519"/>
    </location>
</feature>
<dbReference type="Gene3D" id="3.30.420.10">
    <property type="entry name" value="Ribonuclease H-like superfamily/Ribonuclease H"/>
    <property type="match status" value="1"/>
</dbReference>
<evidence type="ECO:0000256" key="16">
    <source>
        <dbReference type="ARBA" id="ARBA00048954"/>
    </source>
</evidence>
<proteinExistence type="inferred from homology"/>
<dbReference type="NCBIfam" id="TIGR00573">
    <property type="entry name" value="dnaq"/>
    <property type="match status" value="1"/>
</dbReference>
<evidence type="ECO:0000256" key="7">
    <source>
        <dbReference type="ARBA" id="ARBA00022801"/>
    </source>
</evidence>
<name>A0A7S8E6C6_9CHLR</name>
<dbReference type="InterPro" id="IPR001650">
    <property type="entry name" value="Helicase_C-like"/>
</dbReference>
<dbReference type="PANTHER" id="PTHR11472">
    <property type="entry name" value="DNA REPAIR DEAD HELICASE RAD3/XP-D SUBFAMILY MEMBER"/>
    <property type="match status" value="1"/>
</dbReference>
<keyword evidence="4" id="KW-0479">Metal-binding</keyword>
<dbReference type="InterPro" id="IPR036397">
    <property type="entry name" value="RNaseH_sf"/>
</dbReference>
<dbReference type="KEGG" id="pmet:G4Y79_15510"/>
<feature type="binding site" evidence="17">
    <location>
        <begin position="279"/>
        <end position="286"/>
    </location>
    <ligand>
        <name>ATP</name>
        <dbReference type="ChEBI" id="CHEBI:30616"/>
    </ligand>
</feature>
<dbReference type="Gene3D" id="3.40.50.300">
    <property type="entry name" value="P-loop containing nucleotide triphosphate hydrolases"/>
    <property type="match status" value="2"/>
</dbReference>
<keyword evidence="7 17" id="KW-0378">Hydrolase</keyword>
<evidence type="ECO:0000256" key="3">
    <source>
        <dbReference type="ARBA" id="ARBA00022722"/>
    </source>
</evidence>
<dbReference type="RefSeq" id="WP_195169182.1">
    <property type="nucleotide sequence ID" value="NZ_CP062983.1"/>
</dbReference>
<comment type="catalytic activity">
    <reaction evidence="16">
        <text>ATP + H2O = ADP + phosphate + H(+)</text>
        <dbReference type="Rhea" id="RHEA:13065"/>
        <dbReference type="ChEBI" id="CHEBI:15377"/>
        <dbReference type="ChEBI" id="CHEBI:15378"/>
        <dbReference type="ChEBI" id="CHEBI:30616"/>
        <dbReference type="ChEBI" id="CHEBI:43474"/>
        <dbReference type="ChEBI" id="CHEBI:456216"/>
        <dbReference type="EC" id="5.6.2.3"/>
    </reaction>
</comment>
<dbReference type="Proteomes" id="UP000594468">
    <property type="component" value="Chromosome"/>
</dbReference>
<dbReference type="InterPro" id="IPR006554">
    <property type="entry name" value="Helicase-like_DEXD_c2"/>
</dbReference>
<dbReference type="GO" id="GO:0043139">
    <property type="term" value="F:5'-3' DNA helicase activity"/>
    <property type="evidence" value="ECO:0007669"/>
    <property type="project" value="UniProtKB-EC"/>
</dbReference>
<comment type="similarity">
    <text evidence="17">Belongs to the helicase family. DinG subfamily. Type 2 sub-subfamily.</text>
</comment>
<evidence type="ECO:0000256" key="4">
    <source>
        <dbReference type="ARBA" id="ARBA00022723"/>
    </source>
</evidence>
<keyword evidence="14" id="KW-0234">DNA repair</keyword>
<evidence type="ECO:0000256" key="10">
    <source>
        <dbReference type="ARBA" id="ARBA00022840"/>
    </source>
</evidence>
<dbReference type="InterPro" id="IPR013520">
    <property type="entry name" value="Ribonucl_H"/>
</dbReference>
<dbReference type="InterPro" id="IPR011545">
    <property type="entry name" value="DEAD/DEAH_box_helicase_dom"/>
</dbReference>
<keyword evidence="12" id="KW-0411">Iron-sulfur</keyword>
<keyword evidence="3 17" id="KW-0540">Nuclease</keyword>
<dbReference type="GO" id="GO:0051539">
    <property type="term" value="F:4 iron, 4 sulfur cluster binding"/>
    <property type="evidence" value="ECO:0007669"/>
    <property type="project" value="UniProtKB-KW"/>
</dbReference>
<evidence type="ECO:0000259" key="18">
    <source>
        <dbReference type="PROSITE" id="PS51193"/>
    </source>
</evidence>
<evidence type="ECO:0000256" key="1">
    <source>
        <dbReference type="ARBA" id="ARBA00001966"/>
    </source>
</evidence>
<dbReference type="EMBL" id="CP062983">
    <property type="protein sequence ID" value="QPC81109.1"/>
    <property type="molecule type" value="Genomic_DNA"/>
</dbReference>
<dbReference type="SMART" id="SM00487">
    <property type="entry name" value="DEXDc"/>
    <property type="match status" value="1"/>
</dbReference>